<dbReference type="InterPro" id="IPR001650">
    <property type="entry name" value="Helicase_C-like"/>
</dbReference>
<evidence type="ECO:0000259" key="8">
    <source>
        <dbReference type="PROSITE" id="PS51194"/>
    </source>
</evidence>
<feature type="domain" description="Helicase ATP-binding" evidence="7">
    <location>
        <begin position="34"/>
        <end position="210"/>
    </location>
</feature>
<dbReference type="InterPro" id="IPR000629">
    <property type="entry name" value="RNA-helicase_DEAD-box_CS"/>
</dbReference>
<comment type="similarity">
    <text evidence="6">Belongs to the DEAD box helicase family.</text>
</comment>
<dbReference type="CDD" id="cd18787">
    <property type="entry name" value="SF2_C_DEAD"/>
    <property type="match status" value="1"/>
</dbReference>
<evidence type="ECO:0000256" key="3">
    <source>
        <dbReference type="ARBA" id="ARBA00022801"/>
    </source>
</evidence>
<dbReference type="PROSITE" id="PS00039">
    <property type="entry name" value="DEAD_ATP_HELICASE"/>
    <property type="match status" value="1"/>
</dbReference>
<gene>
    <name evidence="9" type="ORF">CCAE0312_LOCUS8525</name>
    <name evidence="10" type="ORF">CCAE0312_LOCUS8526</name>
</gene>
<dbReference type="SMART" id="SM00487">
    <property type="entry name" value="DEXDc"/>
    <property type="match status" value="1"/>
</dbReference>
<keyword evidence="3 6" id="KW-0378">Hydrolase</keyword>
<keyword evidence="5 6" id="KW-0067">ATP-binding</keyword>
<dbReference type="SMART" id="SM00490">
    <property type="entry name" value="HELICc"/>
    <property type="match status" value="1"/>
</dbReference>
<dbReference type="Gene3D" id="3.40.50.300">
    <property type="entry name" value="P-loop containing nucleotide triphosphate hydrolases"/>
    <property type="match status" value="2"/>
</dbReference>
<dbReference type="PROSITE" id="PS51194">
    <property type="entry name" value="HELICASE_CTER"/>
    <property type="match status" value="1"/>
</dbReference>
<evidence type="ECO:0000313" key="9">
    <source>
        <dbReference type="EMBL" id="CAD9236431.1"/>
    </source>
</evidence>
<dbReference type="SUPFAM" id="SSF52540">
    <property type="entry name" value="P-loop containing nucleoside triphosphate hydrolases"/>
    <property type="match status" value="1"/>
</dbReference>
<evidence type="ECO:0000259" key="7">
    <source>
        <dbReference type="PROSITE" id="PS51192"/>
    </source>
</evidence>
<evidence type="ECO:0000256" key="1">
    <source>
        <dbReference type="ARBA" id="ARBA00012552"/>
    </source>
</evidence>
<dbReference type="GO" id="GO:0003724">
    <property type="term" value="F:RNA helicase activity"/>
    <property type="evidence" value="ECO:0007669"/>
    <property type="project" value="UniProtKB-EC"/>
</dbReference>
<dbReference type="GO" id="GO:0003676">
    <property type="term" value="F:nucleic acid binding"/>
    <property type="evidence" value="ECO:0007669"/>
    <property type="project" value="InterPro"/>
</dbReference>
<protein>
    <recommendedName>
        <fullName evidence="1">RNA helicase</fullName>
        <ecNumber evidence="1">3.6.4.13</ecNumber>
    </recommendedName>
</protein>
<proteinExistence type="inferred from homology"/>
<sequence length="392" mass="43664">MTFGELGPSIGGLLLHQLFKANFDCPTEIQSQAVPVALAGHDLIGLAKTGSGKTLAYVLPLIVHALDQNTIRQAEGPIALILSPTRELAQQIASEVRRFGKTSSLKVSVIIGGESKFLQFKDLRDGCAEVVVTTPGRFIDLLRMKACSLQRVTYCVIDEADRMLDMGFEPQVRTILMRIRPDRQLLLFSATFSPSIDRLARSFLSESFVKVIVGDVGSANDDVTQHFHVFHHKREKWEWLIGVLPDLMQKGAVVIFSSTKATCAELANDLRLAGHPTISIHGETDQRDREGMTRMFKSGELNLMVATDIFARGLDVKRIRSVISYDPPRSLDWYIHRIGRTGRGGTQGESHCLLTERDIWFAKELTRSMTKAGKVIPKELQGLANVKNRRSR</sequence>
<dbReference type="PROSITE" id="PS51192">
    <property type="entry name" value="HELICASE_ATP_BIND_1"/>
    <property type="match status" value="1"/>
</dbReference>
<dbReference type="InterPro" id="IPR014001">
    <property type="entry name" value="Helicase_ATP-bd"/>
</dbReference>
<dbReference type="EC" id="3.6.4.13" evidence="1"/>
<dbReference type="InterPro" id="IPR011545">
    <property type="entry name" value="DEAD/DEAH_box_helicase_dom"/>
</dbReference>
<dbReference type="Pfam" id="PF00271">
    <property type="entry name" value="Helicase_C"/>
    <property type="match status" value="1"/>
</dbReference>
<dbReference type="InterPro" id="IPR027417">
    <property type="entry name" value="P-loop_NTPase"/>
</dbReference>
<dbReference type="PANTHER" id="PTHR47958">
    <property type="entry name" value="ATP-DEPENDENT RNA HELICASE DBP3"/>
    <property type="match status" value="1"/>
</dbReference>
<dbReference type="GO" id="GO:0005524">
    <property type="term" value="F:ATP binding"/>
    <property type="evidence" value="ECO:0007669"/>
    <property type="project" value="UniProtKB-KW"/>
</dbReference>
<keyword evidence="4 6" id="KW-0347">Helicase</keyword>
<evidence type="ECO:0000256" key="4">
    <source>
        <dbReference type="ARBA" id="ARBA00022806"/>
    </source>
</evidence>
<evidence type="ECO:0000256" key="6">
    <source>
        <dbReference type="RuleBase" id="RU000492"/>
    </source>
</evidence>
<name>A0A6T6D9B7_9RHOD</name>
<accession>A0A6T6D9B7</accession>
<reference evidence="10" key="1">
    <citation type="submission" date="2021-01" db="EMBL/GenBank/DDBJ databases">
        <authorList>
            <person name="Corre E."/>
            <person name="Pelletier E."/>
            <person name="Niang G."/>
            <person name="Scheremetjew M."/>
            <person name="Finn R."/>
            <person name="Kale V."/>
            <person name="Holt S."/>
            <person name="Cochrane G."/>
            <person name="Meng A."/>
            <person name="Brown T."/>
            <person name="Cohen L."/>
        </authorList>
    </citation>
    <scope>NUCLEOTIDE SEQUENCE</scope>
    <source>
        <strain evidence="10">SAG 36.94</strain>
    </source>
</reference>
<evidence type="ECO:0000313" key="10">
    <source>
        <dbReference type="EMBL" id="CAD9236432.1"/>
    </source>
</evidence>
<feature type="domain" description="Helicase C-terminal" evidence="8">
    <location>
        <begin position="243"/>
        <end position="384"/>
    </location>
</feature>
<keyword evidence="2 6" id="KW-0547">Nucleotide-binding</keyword>
<dbReference type="GO" id="GO:0016787">
    <property type="term" value="F:hydrolase activity"/>
    <property type="evidence" value="ECO:0007669"/>
    <property type="project" value="UniProtKB-KW"/>
</dbReference>
<dbReference type="AlphaFoldDB" id="A0A6T6D9B7"/>
<organism evidence="10">
    <name type="scientific">Compsopogon caeruleus</name>
    <dbReference type="NCBI Taxonomy" id="31354"/>
    <lineage>
        <taxon>Eukaryota</taxon>
        <taxon>Rhodophyta</taxon>
        <taxon>Compsopogonophyceae</taxon>
        <taxon>Compsopogonales</taxon>
        <taxon>Compsopogonaceae</taxon>
        <taxon>Compsopogon</taxon>
    </lineage>
</organism>
<dbReference type="EMBL" id="HBGH01015241">
    <property type="protein sequence ID" value="CAD9236432.1"/>
    <property type="molecule type" value="Transcribed_RNA"/>
</dbReference>
<dbReference type="EMBL" id="HBGH01015240">
    <property type="protein sequence ID" value="CAD9236431.1"/>
    <property type="molecule type" value="Transcribed_RNA"/>
</dbReference>
<evidence type="ECO:0000256" key="2">
    <source>
        <dbReference type="ARBA" id="ARBA00022741"/>
    </source>
</evidence>
<evidence type="ECO:0000256" key="5">
    <source>
        <dbReference type="ARBA" id="ARBA00022840"/>
    </source>
</evidence>
<dbReference type="Pfam" id="PF00270">
    <property type="entry name" value="DEAD"/>
    <property type="match status" value="1"/>
</dbReference>